<dbReference type="AlphaFoldDB" id="A0A2V2N8S4"/>
<proteinExistence type="predicted"/>
<dbReference type="GeneID" id="97549424"/>
<reference evidence="5 6" key="1">
    <citation type="submission" date="2018-05" db="EMBL/GenBank/DDBJ databases">
        <title>Draft genome of Methanospirillum lacunae Ki8-1.</title>
        <authorList>
            <person name="Dueholm M.S."/>
            <person name="Nielsen P.H."/>
            <person name="Bakmann L.F."/>
            <person name="Otzen D.E."/>
        </authorList>
    </citation>
    <scope>NUCLEOTIDE SEQUENCE [LARGE SCALE GENOMIC DNA]</scope>
    <source>
        <strain evidence="5 6">Ki8-1</strain>
    </source>
</reference>
<dbReference type="OrthoDB" id="10657at2157"/>
<dbReference type="EMBL" id="QGMY01000002">
    <property type="protein sequence ID" value="PWR74066.1"/>
    <property type="molecule type" value="Genomic_DNA"/>
</dbReference>
<feature type="domain" description="CheR-type methyltransferase" evidence="4">
    <location>
        <begin position="1"/>
        <end position="283"/>
    </location>
</feature>
<dbReference type="PROSITE" id="PS50123">
    <property type="entry name" value="CHER"/>
    <property type="match status" value="1"/>
</dbReference>
<dbReference type="PANTHER" id="PTHR24422">
    <property type="entry name" value="CHEMOTAXIS PROTEIN METHYLTRANSFERASE"/>
    <property type="match status" value="1"/>
</dbReference>
<dbReference type="Gene3D" id="1.25.40.10">
    <property type="entry name" value="Tetratricopeptide repeat domain"/>
    <property type="match status" value="1"/>
</dbReference>
<dbReference type="InterPro" id="IPR000780">
    <property type="entry name" value="CheR_MeTrfase"/>
</dbReference>
<keyword evidence="2" id="KW-0808">Transferase</keyword>
<dbReference type="Proteomes" id="UP000245657">
    <property type="component" value="Unassembled WGS sequence"/>
</dbReference>
<dbReference type="SMART" id="SM00138">
    <property type="entry name" value="MeTrc"/>
    <property type="match status" value="1"/>
</dbReference>
<evidence type="ECO:0000313" key="5">
    <source>
        <dbReference type="EMBL" id="PWR74066.1"/>
    </source>
</evidence>
<dbReference type="SUPFAM" id="SSF53335">
    <property type="entry name" value="S-adenosyl-L-methionine-dependent methyltransferases"/>
    <property type="match status" value="1"/>
</dbReference>
<dbReference type="InterPro" id="IPR029063">
    <property type="entry name" value="SAM-dependent_MTases_sf"/>
</dbReference>
<dbReference type="InterPro" id="IPR022642">
    <property type="entry name" value="CheR_C"/>
</dbReference>
<dbReference type="PANTHER" id="PTHR24422:SF19">
    <property type="entry name" value="CHEMOTAXIS PROTEIN METHYLTRANSFERASE"/>
    <property type="match status" value="1"/>
</dbReference>
<protein>
    <recommendedName>
        <fullName evidence="4">CheR-type methyltransferase domain-containing protein</fullName>
    </recommendedName>
</protein>
<dbReference type="PRINTS" id="PR00996">
    <property type="entry name" value="CHERMTFRASE"/>
</dbReference>
<dbReference type="Gene3D" id="3.40.50.150">
    <property type="entry name" value="Vaccinia Virus protein VP39"/>
    <property type="match status" value="1"/>
</dbReference>
<evidence type="ECO:0000256" key="1">
    <source>
        <dbReference type="ARBA" id="ARBA00022603"/>
    </source>
</evidence>
<dbReference type="GO" id="GO:0032259">
    <property type="term" value="P:methylation"/>
    <property type="evidence" value="ECO:0007669"/>
    <property type="project" value="UniProtKB-KW"/>
</dbReference>
<keyword evidence="3" id="KW-0949">S-adenosyl-L-methionine</keyword>
<evidence type="ECO:0000256" key="3">
    <source>
        <dbReference type="ARBA" id="ARBA00022691"/>
    </source>
</evidence>
<dbReference type="GO" id="GO:0008757">
    <property type="term" value="F:S-adenosylmethionine-dependent methyltransferase activity"/>
    <property type="evidence" value="ECO:0007669"/>
    <property type="project" value="InterPro"/>
</dbReference>
<dbReference type="SUPFAM" id="SSF48452">
    <property type="entry name" value="TPR-like"/>
    <property type="match status" value="1"/>
</dbReference>
<dbReference type="Pfam" id="PF01739">
    <property type="entry name" value="CheR"/>
    <property type="match status" value="1"/>
</dbReference>
<evidence type="ECO:0000313" key="6">
    <source>
        <dbReference type="Proteomes" id="UP000245657"/>
    </source>
</evidence>
<evidence type="ECO:0000259" key="4">
    <source>
        <dbReference type="PROSITE" id="PS50123"/>
    </source>
</evidence>
<dbReference type="RefSeq" id="WP_109967345.1">
    <property type="nucleotide sequence ID" value="NZ_CP176093.1"/>
</dbReference>
<organism evidence="5 6">
    <name type="scientific">Methanospirillum lacunae</name>
    <dbReference type="NCBI Taxonomy" id="668570"/>
    <lineage>
        <taxon>Archaea</taxon>
        <taxon>Methanobacteriati</taxon>
        <taxon>Methanobacteriota</taxon>
        <taxon>Stenosarchaea group</taxon>
        <taxon>Methanomicrobia</taxon>
        <taxon>Methanomicrobiales</taxon>
        <taxon>Methanospirillaceae</taxon>
        <taxon>Methanospirillum</taxon>
    </lineage>
</organism>
<keyword evidence="6" id="KW-1185">Reference proteome</keyword>
<name>A0A2V2N8S4_9EURY</name>
<dbReference type="SMART" id="SM00028">
    <property type="entry name" value="TPR"/>
    <property type="match status" value="3"/>
</dbReference>
<dbReference type="InterPro" id="IPR011990">
    <property type="entry name" value="TPR-like_helical_dom_sf"/>
</dbReference>
<accession>A0A2V2N8S4</accession>
<comment type="caution">
    <text evidence="5">The sequence shown here is derived from an EMBL/GenBank/DDBJ whole genome shotgun (WGS) entry which is preliminary data.</text>
</comment>
<dbReference type="InterPro" id="IPR050903">
    <property type="entry name" value="Bact_Chemotaxis_MeTrfase"/>
</dbReference>
<evidence type="ECO:0000256" key="2">
    <source>
        <dbReference type="ARBA" id="ARBA00022679"/>
    </source>
</evidence>
<sequence>MPETLLTEDLQRVYRFVNERIGFAYAPDRMSDLERGFITACRDLGLIDPASCMQALNDPTKASAVEEALVKNLTIGETYFFRDKKLFLHLRDHLLPDLIRTRRISGKYLRIWSAACSTGEEAYSLAILINYLLPDLIDWDVTILASDINPGSLHVAEKGVYSRWSFREESPVPINGHVIPSKDGRFKISDLIKKMVKFSRINLINDHYPSPMTGTMKMDLIFCRNVLMYFSSELAAGVVDRLHSSLVENGWLIVSPQEISYAQHPGFIQVKRNSIFLFRKGIEEEQKNPTTFEDNPIPVKDEIVLDSISDSGFQDPSLQKTVQNIPKLFLPERSKSSINSNPDSLLYHDEVNQAVNTTIVKSIGPEILIQEGRLAEAEFRLQEDQNPTPKTLVIMGMLAKKYADKGDLDHALGWCDRILAIDPLFAGAYHLKAIIHQNRDDIPAAIQSLRQALYAEPDYIPAHLMLGSFLGAEGRGSEARRHYQIALDILSSMADDMPVDETDGMPVIRIREMVQMLLAGVSSR</sequence>
<gene>
    <name evidence="5" type="ORF">DK846_02600</name>
</gene>
<keyword evidence="1" id="KW-0489">Methyltransferase</keyword>
<dbReference type="InterPro" id="IPR019734">
    <property type="entry name" value="TPR_rpt"/>
</dbReference>